<dbReference type="Gene3D" id="2.60.120.1000">
    <property type="match status" value="1"/>
</dbReference>
<comment type="caution">
    <text evidence="4">Lacks conserved residue(s) required for the propagation of feature annotation.</text>
</comment>
<feature type="domain" description="Laminin G" evidence="8">
    <location>
        <begin position="389"/>
        <end position="570"/>
    </location>
</feature>
<dbReference type="PANTHER" id="PTHR15036">
    <property type="entry name" value="PIKACHURIN-LIKE PROTEIN"/>
    <property type="match status" value="1"/>
</dbReference>
<evidence type="ECO:0000256" key="7">
    <source>
        <dbReference type="SAM" id="SignalP"/>
    </source>
</evidence>
<feature type="domain" description="BPTI/Kunitz inhibitor" evidence="10">
    <location>
        <begin position="40"/>
        <end position="90"/>
    </location>
</feature>
<protein>
    <submittedName>
        <fullName evidence="11">Uncharacterized protein</fullName>
    </submittedName>
</protein>
<feature type="region of interest" description="Disordered" evidence="5">
    <location>
        <begin position="1929"/>
        <end position="1956"/>
    </location>
</feature>
<evidence type="ECO:0000256" key="5">
    <source>
        <dbReference type="SAM" id="MobiDB-lite"/>
    </source>
</evidence>
<dbReference type="Gene3D" id="2.60.120.200">
    <property type="match status" value="6"/>
</dbReference>
<feature type="domain" description="Laminin G" evidence="8">
    <location>
        <begin position="993"/>
        <end position="1165"/>
    </location>
</feature>
<dbReference type="GO" id="GO:0016020">
    <property type="term" value="C:membrane"/>
    <property type="evidence" value="ECO:0007669"/>
    <property type="project" value="UniProtKB-SubCell"/>
</dbReference>
<feature type="domain" description="Laminin G" evidence="8">
    <location>
        <begin position="151"/>
        <end position="346"/>
    </location>
</feature>
<feature type="domain" description="EGF-like" evidence="9">
    <location>
        <begin position="747"/>
        <end position="785"/>
    </location>
</feature>
<dbReference type="InterPro" id="IPR001791">
    <property type="entry name" value="Laminin_G"/>
</dbReference>
<dbReference type="InterPro" id="IPR050372">
    <property type="entry name" value="Neurexin-related_CASP"/>
</dbReference>
<feature type="compositionally biased region" description="Polar residues" evidence="5">
    <location>
        <begin position="1929"/>
        <end position="1940"/>
    </location>
</feature>
<dbReference type="FunFam" id="4.10.410.10:FF:000020">
    <property type="entry name" value="Collagen, type VI, alpha 3"/>
    <property type="match status" value="1"/>
</dbReference>
<feature type="signal peptide" evidence="7">
    <location>
        <begin position="1"/>
        <end position="24"/>
    </location>
</feature>
<sequence length="2116" mass="235815">MWVRCSESLLLACLCCTWMCPVASLPAAETGPNGQIPEHCTLPPDKGVCRSFVHKWFYDTAAKKCFTFIYGGCPGNDNRFDSQADCLLSCAQGNYTLPPYLRKPDELPKPPAIAKPKPERVTFAPITTTKAPVPLAERGEELTFAETGHHKVFMFAHSNTFIQLDGNRIPTFQLRLCREISFQFRTKLPHGLLVYHSVKDRPEGLDPYALYIIVENGQLKVVHVFGKYSTSVTVGKGLNRDEWHSVMVRIDVHGARLLAKVDDKQEETNVLGLNPSINYGVSSDLTSVVLIGGLSPEEKLHGVKYIIESFVGCIKDMVLSAGKAASDLLPIRPLIATKHENIVEGCIDKCRTSENLCFVGSRCVNHYNGLTCDCFGRKYEGEQCDTYTATILTMRGSSYVSYRVYDWKDRVHSRVSRISLFFKTRYDDSVLFYASGEPHGHHYVAASIKNETVHVKIDLGDGPVEATLGNSVNDNYWHNLTIAQHDTDLTLRLDHEQHDLQLSGPRKHLYIDPEIYFGGGPELHKKIGLVSSNNFPGCLKYVFFNDVSVLYELQKASPRVHYHGVLRPELYETDVEVIPITFPFPASHIWWPSAKGQDLYLKFDFKSNRNMAVLVSSEVITAAGKGYWEVRVVTDEIRFELVPNTANNVTHLTAVKFDNRGGWHAVELSYVKGEVKLTVDHKNKNVQLFGLEFEMGERIIIGSGSLANVGIVGCMRDMVINGVSLEPRAMVRTEHAVGDVSLDNCQLVDPCTRPNACEHGGKCSVRDDRVVCDCKGTGYLGKNCHFAEFRKTCEELALLGYTKPDVYLIDIDGNGRFPPAHVKCEFQSLEDSTKTIVEHNLPSQVDVRSAKEEDFSFSIKYREFSAEMLQELISHSLRCSQYIKYDCYKAPLDLHSATWFVSSGNRDIVDYVGEIKRGACPCALNRTCMDPKQSCNCDISEGKWLSDEGYYTKPGSLGLTEMVFLQQKELDQDALGRITLGPLECVETNTQQYVVTFTSSQSYIEVPGWRKGDISFSFRTTGEKAILLYQPPIRPHHPSFMVALTSDFQLTFNFTLNTGKSRELAIKSRRRLNSGEWQKIWIDYNEHHVRFMINTDYEMLDLLPVEEFGPFEGSMFIGGATEDLLKVSSVRQGLIGCFRGLVVNGEILDIYSYMSVHLSEIIKDCKPSCDPNPCKNGAKCKELWSTFQCVCENPWAQEGAFCETNINVKALTFLTPESFLKKNYVNAVTELDRQILNNLLTDNILINMRTYEQHSLVMYTNDHLNNFVQLHIEKGRYVVFTFNSGPEIYNITVEYPGLNSGRSVQVAIVRTMHETILHVNDRNASTAITVNQLTNYSNRPWLNPDKEVLSPQRPPAPPTEYFQINLGGYDPANLIASSSSGPALPGYVGCIRGLKAGNILIDLTANIPQVPTAQMAGIVAGCKMKCDEHPCKNQGVCIEDFQKGEASCDCQFTSYYGEFCDEEKGADFGGDSVLQRKFVLEGSVHQVKFVLPSPPLFSLEMTIVVGQYLKNESPPPAPRNSVISQGRAATLRVSTMVRSYYLLVALTSEGELVFEEDREGSALGARIKDRNFLNGARHSVYYQRTGDNAVLMVDREEVPLAPILVLTLTDLTSSDKGANEVQVGGLNTSDPRFTAYKSYSGCLSRPNISSIADKVENSLTSAEKLAPIKRKSCDWLRARHMTTFLFCTSFSGRDKAWVEDPPARIPYKSLYSEASTEEDNTFQVVFLVMVVVFGVIVTGSLCEVYRSHRQYKKRKEEEAAGAALIWSKGHKVQYSEPGPKPPNLTAYKNVSRFVCYCTRVGHGERSVQVGLADKGAHLGTLAPSLNPQYPTNREPDRMTESDALICMTSDVPQQEVKTTKSTYNNVEPPKPEVKFSVPLVEPLPQPDKMALPEARRNSVPTSEQELEWDPLGESTELLAESVEDLTSSMQNGIDTNTNVTMRPVSTRPGQLAPLGSISEEYGGLDIEDVNPHFRGRRVETHLGEKPPSSPEKDSNLNLPVHGGLAQHEASALSNFATKAGHCIVNTFTLGRSINTNGSAKRGQTNSAIFPPILEDDIDVIGPRSKEAPPYSFLRALSPVFLSEERRTYGNPISYLGGPRLAANPSRASKESVLSVD</sequence>
<dbReference type="SMART" id="SM00282">
    <property type="entry name" value="LamG"/>
    <property type="match status" value="5"/>
</dbReference>
<reference evidence="11" key="1">
    <citation type="submission" date="2020-11" db="EMBL/GenBank/DDBJ databases">
        <authorList>
            <person name="Tran Van P."/>
        </authorList>
    </citation>
    <scope>NUCLEOTIDE SEQUENCE</scope>
</reference>
<dbReference type="Gene3D" id="2.10.25.10">
    <property type="entry name" value="Laminin"/>
    <property type="match status" value="3"/>
</dbReference>
<evidence type="ECO:0000259" key="8">
    <source>
        <dbReference type="PROSITE" id="PS50025"/>
    </source>
</evidence>
<dbReference type="PROSITE" id="PS50279">
    <property type="entry name" value="BPTI_KUNITZ_2"/>
    <property type="match status" value="1"/>
</dbReference>
<accession>A0A7R9GV48</accession>
<evidence type="ECO:0000256" key="6">
    <source>
        <dbReference type="SAM" id="Phobius"/>
    </source>
</evidence>
<keyword evidence="6" id="KW-0472">Membrane</keyword>
<dbReference type="InterPro" id="IPR020901">
    <property type="entry name" value="Prtase_inh_Kunz-CS"/>
</dbReference>
<dbReference type="FunFam" id="2.10.25.10:FF:000459">
    <property type="entry name" value="Axotactin, isoform B"/>
    <property type="match status" value="1"/>
</dbReference>
<keyword evidence="4" id="KW-0245">EGF-like domain</keyword>
<feature type="domain" description="EGF-like" evidence="9">
    <location>
        <begin position="1423"/>
        <end position="1461"/>
    </location>
</feature>
<keyword evidence="2" id="KW-0722">Serine protease inhibitor</keyword>
<dbReference type="CDD" id="cd00109">
    <property type="entry name" value="Kunitz-type"/>
    <property type="match status" value="1"/>
</dbReference>
<keyword evidence="7" id="KW-0732">Signal</keyword>
<keyword evidence="1" id="KW-0646">Protease inhibitor</keyword>
<evidence type="ECO:0000256" key="2">
    <source>
        <dbReference type="ARBA" id="ARBA00022900"/>
    </source>
</evidence>
<dbReference type="CDD" id="cd00110">
    <property type="entry name" value="LamG"/>
    <property type="match status" value="4"/>
</dbReference>
<evidence type="ECO:0000256" key="1">
    <source>
        <dbReference type="ARBA" id="ARBA00022690"/>
    </source>
</evidence>
<dbReference type="PROSITE" id="PS50025">
    <property type="entry name" value="LAM_G_DOMAIN"/>
    <property type="match status" value="5"/>
</dbReference>
<feature type="domain" description="Laminin G" evidence="8">
    <location>
        <begin position="578"/>
        <end position="745"/>
    </location>
</feature>
<dbReference type="PRINTS" id="PR00759">
    <property type="entry name" value="BASICPTASE"/>
</dbReference>
<dbReference type="EMBL" id="OD000644">
    <property type="protein sequence ID" value="CAD7398633.1"/>
    <property type="molecule type" value="Genomic_DNA"/>
</dbReference>
<dbReference type="PROSITE" id="PS50026">
    <property type="entry name" value="EGF_3"/>
    <property type="match status" value="4"/>
</dbReference>
<dbReference type="InterPro" id="IPR036880">
    <property type="entry name" value="Kunitz_BPTI_sf"/>
</dbReference>
<dbReference type="SUPFAM" id="SSF49899">
    <property type="entry name" value="Concanavalin A-like lectins/glucanases"/>
    <property type="match status" value="6"/>
</dbReference>
<organism evidence="11">
    <name type="scientific">Timema poppense</name>
    <name type="common">Walking stick</name>
    <dbReference type="NCBI Taxonomy" id="170557"/>
    <lineage>
        <taxon>Eukaryota</taxon>
        <taxon>Metazoa</taxon>
        <taxon>Ecdysozoa</taxon>
        <taxon>Arthropoda</taxon>
        <taxon>Hexapoda</taxon>
        <taxon>Insecta</taxon>
        <taxon>Pterygota</taxon>
        <taxon>Neoptera</taxon>
        <taxon>Polyneoptera</taxon>
        <taxon>Phasmatodea</taxon>
        <taxon>Timematodea</taxon>
        <taxon>Timematoidea</taxon>
        <taxon>Timematidae</taxon>
        <taxon>Timema</taxon>
    </lineage>
</organism>
<dbReference type="SUPFAM" id="SSF57362">
    <property type="entry name" value="BPTI-like"/>
    <property type="match status" value="1"/>
</dbReference>
<keyword evidence="6" id="KW-1133">Transmembrane helix</keyword>
<evidence type="ECO:0000313" key="11">
    <source>
        <dbReference type="EMBL" id="CAD7398633.1"/>
    </source>
</evidence>
<evidence type="ECO:0000256" key="3">
    <source>
        <dbReference type="ARBA" id="ARBA00023157"/>
    </source>
</evidence>
<keyword evidence="6" id="KW-0812">Transmembrane</keyword>
<feature type="chain" id="PRO_5031120222" evidence="7">
    <location>
        <begin position="25"/>
        <end position="2116"/>
    </location>
</feature>
<dbReference type="PANTHER" id="PTHR15036:SF49">
    <property type="entry name" value="AXOTACTIN"/>
    <property type="match status" value="1"/>
</dbReference>
<evidence type="ECO:0000259" key="10">
    <source>
        <dbReference type="PROSITE" id="PS50279"/>
    </source>
</evidence>
<feature type="disulfide bond" evidence="4">
    <location>
        <begin position="1431"/>
        <end position="1448"/>
    </location>
</feature>
<dbReference type="Gene3D" id="4.10.410.10">
    <property type="entry name" value="Pancreatic trypsin inhibitor Kunitz domain"/>
    <property type="match status" value="1"/>
</dbReference>
<dbReference type="GO" id="GO:0004867">
    <property type="term" value="F:serine-type endopeptidase inhibitor activity"/>
    <property type="evidence" value="ECO:0007669"/>
    <property type="project" value="UniProtKB-KW"/>
</dbReference>
<name>A0A7R9GV48_TIMPO</name>
<dbReference type="SMART" id="SM00131">
    <property type="entry name" value="KU"/>
    <property type="match status" value="1"/>
</dbReference>
<dbReference type="Pfam" id="PF00014">
    <property type="entry name" value="Kunitz_BPTI"/>
    <property type="match status" value="1"/>
</dbReference>
<feature type="domain" description="Laminin G" evidence="8">
    <location>
        <begin position="1218"/>
        <end position="1422"/>
    </location>
</feature>
<dbReference type="Pfam" id="PF02210">
    <property type="entry name" value="Laminin_G_2"/>
    <property type="match status" value="5"/>
</dbReference>
<dbReference type="InterPro" id="IPR002223">
    <property type="entry name" value="Kunitz_BPTI"/>
</dbReference>
<dbReference type="InterPro" id="IPR000742">
    <property type="entry name" value="EGF"/>
</dbReference>
<feature type="domain" description="EGF-like" evidence="9">
    <location>
        <begin position="347"/>
        <end position="385"/>
    </location>
</feature>
<dbReference type="PROSITE" id="PS01186">
    <property type="entry name" value="EGF_2"/>
    <property type="match status" value="1"/>
</dbReference>
<gene>
    <name evidence="11" type="ORF">TPSB3V08_LOCUS1789</name>
</gene>
<keyword evidence="3 4" id="KW-1015">Disulfide bond</keyword>
<feature type="domain" description="EGF-like" evidence="9">
    <location>
        <begin position="1166"/>
        <end position="1203"/>
    </location>
</feature>
<feature type="transmembrane region" description="Helical" evidence="6">
    <location>
        <begin position="1724"/>
        <end position="1745"/>
    </location>
</feature>
<dbReference type="InterPro" id="IPR013320">
    <property type="entry name" value="ConA-like_dom_sf"/>
</dbReference>
<dbReference type="PROSITE" id="PS00280">
    <property type="entry name" value="BPTI_KUNITZ_1"/>
    <property type="match status" value="1"/>
</dbReference>
<dbReference type="CDD" id="cd00054">
    <property type="entry name" value="EGF_CA"/>
    <property type="match status" value="3"/>
</dbReference>
<evidence type="ECO:0000259" key="9">
    <source>
        <dbReference type="PROSITE" id="PS50026"/>
    </source>
</evidence>
<dbReference type="Pfam" id="PF00008">
    <property type="entry name" value="EGF"/>
    <property type="match status" value="1"/>
</dbReference>
<evidence type="ECO:0000256" key="4">
    <source>
        <dbReference type="PROSITE-ProRule" id="PRU00076"/>
    </source>
</evidence>
<dbReference type="SMART" id="SM00181">
    <property type="entry name" value="EGF"/>
    <property type="match status" value="4"/>
</dbReference>
<proteinExistence type="predicted"/>